<comment type="caution">
    <text evidence="1">The sequence shown here is derived from an EMBL/GenBank/DDBJ whole genome shotgun (WGS) entry which is preliminary data.</text>
</comment>
<proteinExistence type="predicted"/>
<evidence type="ECO:0000313" key="2">
    <source>
        <dbReference type="Proteomes" id="UP000539957"/>
    </source>
</evidence>
<evidence type="ECO:0000313" key="1">
    <source>
        <dbReference type="EMBL" id="MBB4797589.1"/>
    </source>
</evidence>
<accession>A0A7W7INF6</accession>
<protein>
    <submittedName>
        <fullName evidence="1">Uncharacterized protein</fullName>
    </submittedName>
</protein>
<gene>
    <name evidence="1" type="ORF">HNP32_001313</name>
</gene>
<organism evidence="1 2">
    <name type="scientific">Brevundimonas bullata</name>
    <dbReference type="NCBI Taxonomy" id="13160"/>
    <lineage>
        <taxon>Bacteria</taxon>
        <taxon>Pseudomonadati</taxon>
        <taxon>Pseudomonadota</taxon>
        <taxon>Alphaproteobacteria</taxon>
        <taxon>Caulobacterales</taxon>
        <taxon>Caulobacteraceae</taxon>
        <taxon>Brevundimonas</taxon>
    </lineage>
</organism>
<dbReference type="AlphaFoldDB" id="A0A7W7INF6"/>
<dbReference type="EMBL" id="JACHKY010000002">
    <property type="protein sequence ID" value="MBB4797589.1"/>
    <property type="molecule type" value="Genomic_DNA"/>
</dbReference>
<reference evidence="1 2" key="1">
    <citation type="submission" date="2020-08" db="EMBL/GenBank/DDBJ databases">
        <title>Functional genomics of gut bacteria from endangered species of beetles.</title>
        <authorList>
            <person name="Carlos-Shanley C."/>
        </authorList>
    </citation>
    <scope>NUCLEOTIDE SEQUENCE [LARGE SCALE GENOMIC DNA]</scope>
    <source>
        <strain evidence="1 2">S00123</strain>
    </source>
</reference>
<keyword evidence="2" id="KW-1185">Reference proteome</keyword>
<sequence>MDAFSNSPGTDAGVLAWWSGRRHAWARAAVLSLAKLVNGEWRALPVGSDNAVSVQGADAVTLDTTIPTGQTKAVQPVDLGVKRAVALRSPIGIGPTAVSFEVGPDPAALLPLQFGGALYTVTVGGGAWTPLDPLLFAGFRCVRPVLSVAPAANRVFGVLAQ</sequence>
<dbReference type="RefSeq" id="WP_184268302.1">
    <property type="nucleotide sequence ID" value="NZ_JACHKY010000002.1"/>
</dbReference>
<name>A0A7W7INF6_9CAUL</name>
<dbReference type="Proteomes" id="UP000539957">
    <property type="component" value="Unassembled WGS sequence"/>
</dbReference>